<accession>A0ACB8Z0C3</accession>
<dbReference type="Proteomes" id="UP001055811">
    <property type="component" value="Linkage Group LG09"/>
</dbReference>
<sequence length="205" mass="22280">MLGRMEKMIWSVTNVAMYRRRSLRWQSLGNVQPSNVGVNVEGNEPSSGRTEIINDNNNGKRHVGTERNDKNNGPIENLVSLGCFGPFPSIAQSTAMGDGLTKKRLKERRLKRRRADSGGKCCSPFSNSASPTGEHVGSESIELKSNPCPNQSCVGAPINGDLQQDLEDEVEATVRIGSELGFPIVKEDVVRIQEGEVGGDDNVAQ</sequence>
<name>A0ACB8Z0C3_CICIN</name>
<reference evidence="2" key="1">
    <citation type="journal article" date="2022" name="Mol. Ecol. Resour.">
        <title>The genomes of chicory, endive, great burdock and yacon provide insights into Asteraceae palaeo-polyploidization history and plant inulin production.</title>
        <authorList>
            <person name="Fan W."/>
            <person name="Wang S."/>
            <person name="Wang H."/>
            <person name="Wang A."/>
            <person name="Jiang F."/>
            <person name="Liu H."/>
            <person name="Zhao H."/>
            <person name="Xu D."/>
            <person name="Zhang Y."/>
        </authorList>
    </citation>
    <scope>NUCLEOTIDE SEQUENCE [LARGE SCALE GENOMIC DNA]</scope>
    <source>
        <strain evidence="2">cv. Punajuju</strain>
    </source>
</reference>
<proteinExistence type="predicted"/>
<comment type="caution">
    <text evidence="1">The sequence shown here is derived from an EMBL/GenBank/DDBJ whole genome shotgun (WGS) entry which is preliminary data.</text>
</comment>
<protein>
    <submittedName>
        <fullName evidence="1">Uncharacterized protein</fullName>
    </submittedName>
</protein>
<reference evidence="1 2" key="2">
    <citation type="journal article" date="2022" name="Mol. Ecol. Resour.">
        <title>The genomes of chicory, endive, great burdock and yacon provide insights into Asteraceae paleo-polyploidization history and plant inulin production.</title>
        <authorList>
            <person name="Fan W."/>
            <person name="Wang S."/>
            <person name="Wang H."/>
            <person name="Wang A."/>
            <person name="Jiang F."/>
            <person name="Liu H."/>
            <person name="Zhao H."/>
            <person name="Xu D."/>
            <person name="Zhang Y."/>
        </authorList>
    </citation>
    <scope>NUCLEOTIDE SEQUENCE [LARGE SCALE GENOMIC DNA]</scope>
    <source>
        <strain evidence="2">cv. Punajuju</strain>
        <tissue evidence="1">Leaves</tissue>
    </source>
</reference>
<dbReference type="EMBL" id="CM042017">
    <property type="protein sequence ID" value="KAI3691424.1"/>
    <property type="molecule type" value="Genomic_DNA"/>
</dbReference>
<evidence type="ECO:0000313" key="1">
    <source>
        <dbReference type="EMBL" id="KAI3691424.1"/>
    </source>
</evidence>
<gene>
    <name evidence="1" type="ORF">L2E82_49783</name>
</gene>
<evidence type="ECO:0000313" key="2">
    <source>
        <dbReference type="Proteomes" id="UP001055811"/>
    </source>
</evidence>
<organism evidence="1 2">
    <name type="scientific">Cichorium intybus</name>
    <name type="common">Chicory</name>
    <dbReference type="NCBI Taxonomy" id="13427"/>
    <lineage>
        <taxon>Eukaryota</taxon>
        <taxon>Viridiplantae</taxon>
        <taxon>Streptophyta</taxon>
        <taxon>Embryophyta</taxon>
        <taxon>Tracheophyta</taxon>
        <taxon>Spermatophyta</taxon>
        <taxon>Magnoliopsida</taxon>
        <taxon>eudicotyledons</taxon>
        <taxon>Gunneridae</taxon>
        <taxon>Pentapetalae</taxon>
        <taxon>asterids</taxon>
        <taxon>campanulids</taxon>
        <taxon>Asterales</taxon>
        <taxon>Asteraceae</taxon>
        <taxon>Cichorioideae</taxon>
        <taxon>Cichorieae</taxon>
        <taxon>Cichoriinae</taxon>
        <taxon>Cichorium</taxon>
    </lineage>
</organism>
<keyword evidence="2" id="KW-1185">Reference proteome</keyword>